<comment type="subcellular location">
    <subcellularLocation>
        <location evidence="2">Cell junction</location>
        <location evidence="2">Tight junction</location>
    </subcellularLocation>
    <subcellularLocation>
        <location evidence="1">Cell membrane</location>
        <topology evidence="1">Single-pass type I membrane protein</topology>
    </subcellularLocation>
</comment>
<evidence type="ECO:0000256" key="10">
    <source>
        <dbReference type="ARBA" id="ARBA00022737"/>
    </source>
</evidence>
<evidence type="ECO:0000313" key="21">
    <source>
        <dbReference type="Proteomes" id="UP000515140"/>
    </source>
</evidence>
<keyword evidence="9" id="KW-0732">Signal</keyword>
<comment type="subunit">
    <text evidence="18">Interacts with the ninth PDZ domain of MPDZ. Interacts with the first PDZ domain of PARD3. The association between PARD3 and PARD6B probably disrupts this interaction. Interacts with ITGAL (via I-domain). Interacts with CD151.</text>
</comment>
<dbReference type="CTD" id="50848"/>
<keyword evidence="13 19" id="KW-0472">Membrane</keyword>
<dbReference type="GO" id="GO:0005886">
    <property type="term" value="C:plasma membrane"/>
    <property type="evidence" value="ECO:0007669"/>
    <property type="project" value="UniProtKB-SubCell"/>
</dbReference>
<dbReference type="PROSITE" id="PS50835">
    <property type="entry name" value="IG_LIKE"/>
    <property type="match status" value="2"/>
</dbReference>
<keyword evidence="10" id="KW-0677">Repeat</keyword>
<evidence type="ECO:0000256" key="2">
    <source>
        <dbReference type="ARBA" id="ARBA00004435"/>
    </source>
</evidence>
<dbReference type="GO" id="GO:0090557">
    <property type="term" value="P:establishment of endothelial intestinal barrier"/>
    <property type="evidence" value="ECO:0007669"/>
    <property type="project" value="TreeGrafter"/>
</dbReference>
<dbReference type="InterPro" id="IPR036179">
    <property type="entry name" value="Ig-like_dom_sf"/>
</dbReference>
<keyword evidence="7" id="KW-0597">Phosphoprotein</keyword>
<comment type="similarity">
    <text evidence="3">Belongs to the immunoglobulin superfamily.</text>
</comment>
<dbReference type="InterPro" id="IPR013783">
    <property type="entry name" value="Ig-like_fold"/>
</dbReference>
<evidence type="ECO:0000256" key="13">
    <source>
        <dbReference type="ARBA" id="ARBA00023136"/>
    </source>
</evidence>
<dbReference type="PANTHER" id="PTHR45113:SF1">
    <property type="entry name" value="JUNCTIONAL ADHESION MOLECULE A"/>
    <property type="match status" value="1"/>
</dbReference>
<dbReference type="OMA" id="VEWKFVH"/>
<evidence type="ECO:0000256" key="4">
    <source>
        <dbReference type="ARBA" id="ARBA00016608"/>
    </source>
</evidence>
<dbReference type="InterPro" id="IPR042456">
    <property type="entry name" value="F11R"/>
</dbReference>
<feature type="transmembrane region" description="Helical" evidence="19">
    <location>
        <begin position="234"/>
        <end position="259"/>
    </location>
</feature>
<dbReference type="GO" id="GO:0050892">
    <property type="term" value="P:intestinal absorption"/>
    <property type="evidence" value="ECO:0007669"/>
    <property type="project" value="TreeGrafter"/>
</dbReference>
<evidence type="ECO:0000313" key="22">
    <source>
        <dbReference type="RefSeq" id="XP_020827747.1"/>
    </source>
</evidence>
<gene>
    <name evidence="22" type="primary">F11R</name>
</gene>
<keyword evidence="21" id="KW-1185">Reference proteome</keyword>
<dbReference type="GeneID" id="110197991"/>
<evidence type="ECO:0000259" key="20">
    <source>
        <dbReference type="PROSITE" id="PS50835"/>
    </source>
</evidence>
<evidence type="ECO:0000256" key="9">
    <source>
        <dbReference type="ARBA" id="ARBA00022729"/>
    </source>
</evidence>
<organism evidence="21 22">
    <name type="scientific">Phascolarctos cinereus</name>
    <name type="common">Koala</name>
    <dbReference type="NCBI Taxonomy" id="38626"/>
    <lineage>
        <taxon>Eukaryota</taxon>
        <taxon>Metazoa</taxon>
        <taxon>Chordata</taxon>
        <taxon>Craniata</taxon>
        <taxon>Vertebrata</taxon>
        <taxon>Euteleostomi</taxon>
        <taxon>Mammalia</taxon>
        <taxon>Metatheria</taxon>
        <taxon>Diprotodontia</taxon>
        <taxon>Phascolarctidae</taxon>
        <taxon>Phascolarctos</taxon>
    </lineage>
</organism>
<dbReference type="InterPro" id="IPR007110">
    <property type="entry name" value="Ig-like_dom"/>
</dbReference>
<keyword evidence="15" id="KW-0325">Glycoprotein</keyword>
<evidence type="ECO:0000256" key="17">
    <source>
        <dbReference type="ARBA" id="ARBA00030590"/>
    </source>
</evidence>
<dbReference type="PANTHER" id="PTHR45113">
    <property type="entry name" value="JUNCTIONAL ADHESION MOLECULE A"/>
    <property type="match status" value="1"/>
</dbReference>
<protein>
    <recommendedName>
        <fullName evidence="4">Junctional adhesion molecule A</fullName>
    </recommendedName>
    <alternativeName>
        <fullName evidence="17">Junctional adhesion molecule 1</fullName>
    </alternativeName>
</protein>
<evidence type="ECO:0000256" key="14">
    <source>
        <dbReference type="ARBA" id="ARBA00023157"/>
    </source>
</evidence>
<keyword evidence="5" id="KW-0796">Tight junction</keyword>
<evidence type="ECO:0000256" key="18">
    <source>
        <dbReference type="ARBA" id="ARBA00046718"/>
    </source>
</evidence>
<dbReference type="InterPro" id="IPR003598">
    <property type="entry name" value="Ig_sub2"/>
</dbReference>
<dbReference type="SMART" id="SM00408">
    <property type="entry name" value="IGc2"/>
    <property type="match status" value="2"/>
</dbReference>
<dbReference type="SUPFAM" id="SSF48726">
    <property type="entry name" value="Immunoglobulin"/>
    <property type="match status" value="2"/>
</dbReference>
<evidence type="ECO:0000256" key="1">
    <source>
        <dbReference type="ARBA" id="ARBA00004251"/>
    </source>
</evidence>
<dbReference type="GO" id="GO:0007155">
    <property type="term" value="P:cell adhesion"/>
    <property type="evidence" value="ECO:0007669"/>
    <property type="project" value="InterPro"/>
</dbReference>
<reference evidence="22" key="1">
    <citation type="submission" date="2025-08" db="UniProtKB">
        <authorList>
            <consortium name="RefSeq"/>
        </authorList>
    </citation>
    <scope>IDENTIFICATION</scope>
    <source>
        <tissue evidence="22">Spleen</tissue>
    </source>
</reference>
<evidence type="ECO:0000256" key="19">
    <source>
        <dbReference type="SAM" id="Phobius"/>
    </source>
</evidence>
<dbReference type="GO" id="GO:0090559">
    <property type="term" value="P:regulation of membrane permeability"/>
    <property type="evidence" value="ECO:0007669"/>
    <property type="project" value="TreeGrafter"/>
</dbReference>
<dbReference type="FunCoup" id="A0A6P5J053">
    <property type="interactions" value="457"/>
</dbReference>
<evidence type="ECO:0000256" key="15">
    <source>
        <dbReference type="ARBA" id="ARBA00023180"/>
    </source>
</evidence>
<dbReference type="SMART" id="SM00409">
    <property type="entry name" value="IG"/>
    <property type="match status" value="2"/>
</dbReference>
<evidence type="ECO:0000256" key="11">
    <source>
        <dbReference type="ARBA" id="ARBA00022949"/>
    </source>
</evidence>
<dbReference type="InterPro" id="IPR003599">
    <property type="entry name" value="Ig_sub"/>
</dbReference>
<evidence type="ECO:0000256" key="16">
    <source>
        <dbReference type="ARBA" id="ARBA00023319"/>
    </source>
</evidence>
<evidence type="ECO:0000256" key="3">
    <source>
        <dbReference type="ARBA" id="ARBA00008637"/>
    </source>
</evidence>
<evidence type="ECO:0000256" key="7">
    <source>
        <dbReference type="ARBA" id="ARBA00022553"/>
    </source>
</evidence>
<keyword evidence="14" id="KW-1015">Disulfide bond</keyword>
<keyword evidence="8 19" id="KW-0812">Transmembrane</keyword>
<dbReference type="Gene3D" id="2.60.40.10">
    <property type="entry name" value="Immunoglobulins"/>
    <property type="match status" value="2"/>
</dbReference>
<evidence type="ECO:0000256" key="6">
    <source>
        <dbReference type="ARBA" id="ARBA00022475"/>
    </source>
</evidence>
<dbReference type="InterPro" id="IPR013106">
    <property type="entry name" value="Ig_V-set"/>
</dbReference>
<dbReference type="Proteomes" id="UP000515140">
    <property type="component" value="Unplaced"/>
</dbReference>
<dbReference type="GO" id="GO:0005923">
    <property type="term" value="C:bicellular tight junction"/>
    <property type="evidence" value="ECO:0007669"/>
    <property type="project" value="UniProtKB-SubCell"/>
</dbReference>
<dbReference type="AlphaFoldDB" id="A0A6P5J053"/>
<dbReference type="KEGG" id="pcw:110197991"/>
<name>A0A6P5J053_PHACI</name>
<evidence type="ECO:0000256" key="8">
    <source>
        <dbReference type="ARBA" id="ARBA00022692"/>
    </source>
</evidence>
<dbReference type="Pfam" id="PF13927">
    <property type="entry name" value="Ig_3"/>
    <property type="match status" value="2"/>
</dbReference>
<proteinExistence type="inferred from homology"/>
<dbReference type="FunFam" id="2.60.40.10:FF:000906">
    <property type="entry name" value="Junctional adhesion molecule A"/>
    <property type="match status" value="1"/>
</dbReference>
<keyword evidence="16" id="KW-0393">Immunoglobulin domain</keyword>
<sequence>MAERDGRRHLLFFFTVATLYCSALGGVTVYTSQQQVKVDENQPATLSCSYAGFSSPRVEWKFVQGSTTSLVCYDSKITASYQGRVVFSQTGISFHSVTRKDSGLYTCMVTENGGTEYGEITVELLVLVSPSKPTVSIPSSATIGSRVVLTCSEEDGSPPSEYQWFKDGILMPLDPKNSRAFINSSYTIDSKTGELVFDTLSAFDTGDYSCQAYNGVGSAKTSEVVQMKAVELNVGGIVAAVIVTLILLGLLIFGIWFAYSRGYFNRTSKGSTSKKVIYSQPSARSDGEFRQTSSFLV</sequence>
<dbReference type="SMART" id="SM00406">
    <property type="entry name" value="IGv"/>
    <property type="match status" value="1"/>
</dbReference>
<accession>A0A6P5J053</accession>
<evidence type="ECO:0000256" key="12">
    <source>
        <dbReference type="ARBA" id="ARBA00022989"/>
    </source>
</evidence>
<feature type="domain" description="Ig-like" evidence="20">
    <location>
        <begin position="133"/>
        <end position="226"/>
    </location>
</feature>
<dbReference type="InParanoid" id="A0A6P5J053"/>
<feature type="domain" description="Ig-like" evidence="20">
    <location>
        <begin position="25"/>
        <end position="123"/>
    </location>
</feature>
<dbReference type="RefSeq" id="XP_020827747.1">
    <property type="nucleotide sequence ID" value="XM_020972088.1"/>
</dbReference>
<dbReference type="FunFam" id="2.60.40.10:FF:000342">
    <property type="entry name" value="Junctional adhesion molecule A"/>
    <property type="match status" value="1"/>
</dbReference>
<keyword evidence="11" id="KW-0965">Cell junction</keyword>
<keyword evidence="6" id="KW-1003">Cell membrane</keyword>
<keyword evidence="12 19" id="KW-1133">Transmembrane helix</keyword>
<evidence type="ECO:0000256" key="5">
    <source>
        <dbReference type="ARBA" id="ARBA00022427"/>
    </source>
</evidence>